<protein>
    <submittedName>
        <fullName evidence="3">Gamma carbonic anhydrase 1, mitochondrial</fullName>
    </submittedName>
</protein>
<dbReference type="Gene3D" id="2.160.10.10">
    <property type="entry name" value="Hexapeptide repeat proteins"/>
    <property type="match status" value="2"/>
</dbReference>
<dbReference type="InterPro" id="IPR050484">
    <property type="entry name" value="Transf_Hexapept/Carb_Anhydrase"/>
</dbReference>
<dbReference type="EMBL" id="QJKJ01009714">
    <property type="protein sequence ID" value="RDX75819.1"/>
    <property type="molecule type" value="Genomic_DNA"/>
</dbReference>
<proteinExistence type="inferred from homology"/>
<evidence type="ECO:0000313" key="3">
    <source>
        <dbReference type="EMBL" id="RDX75819.1"/>
    </source>
</evidence>
<evidence type="ECO:0000313" key="4">
    <source>
        <dbReference type="Proteomes" id="UP000257109"/>
    </source>
</evidence>
<dbReference type="InterPro" id="IPR001451">
    <property type="entry name" value="Hexapep"/>
</dbReference>
<dbReference type="OrthoDB" id="25818at2759"/>
<comment type="subcellular location">
    <subcellularLocation>
        <location evidence="2">Mitochondrion membrane</location>
        <topology evidence="2">Peripheral membrane protein</topology>
        <orientation evidence="2">Matrix side</orientation>
    </subcellularLocation>
</comment>
<keyword evidence="4" id="KW-1185">Reference proteome</keyword>
<dbReference type="GO" id="GO:0031966">
    <property type="term" value="C:mitochondrial membrane"/>
    <property type="evidence" value="ECO:0007669"/>
    <property type="project" value="UniProtKB-SubCell"/>
</dbReference>
<dbReference type="Pfam" id="PF14602">
    <property type="entry name" value="Hexapep_2"/>
    <property type="match status" value="2"/>
</dbReference>
<dbReference type="PANTHER" id="PTHR13061:SF54">
    <property type="entry name" value="GAMMA CARBONIC ANHYDRASE 2, MITOCHONDRIAL"/>
    <property type="match status" value="1"/>
</dbReference>
<dbReference type="STRING" id="157652.A0A371FC16"/>
<dbReference type="GO" id="GO:0045271">
    <property type="term" value="C:respiratory chain complex I"/>
    <property type="evidence" value="ECO:0007669"/>
    <property type="project" value="UniProtKB-ARBA"/>
</dbReference>
<evidence type="ECO:0000256" key="2">
    <source>
        <dbReference type="ARBA" id="ARBA00034694"/>
    </source>
</evidence>
<name>A0A371FC16_MUCPR</name>
<dbReference type="AlphaFoldDB" id="A0A371FC16"/>
<accession>A0A371FC16</accession>
<evidence type="ECO:0000256" key="1">
    <source>
        <dbReference type="ARBA" id="ARBA00023595"/>
    </source>
</evidence>
<dbReference type="InterPro" id="IPR011004">
    <property type="entry name" value="Trimer_LpxA-like_sf"/>
</dbReference>
<organism evidence="3 4">
    <name type="scientific">Mucuna pruriens</name>
    <name type="common">Velvet bean</name>
    <name type="synonym">Dolichos pruriens</name>
    <dbReference type="NCBI Taxonomy" id="157652"/>
    <lineage>
        <taxon>Eukaryota</taxon>
        <taxon>Viridiplantae</taxon>
        <taxon>Streptophyta</taxon>
        <taxon>Embryophyta</taxon>
        <taxon>Tracheophyta</taxon>
        <taxon>Spermatophyta</taxon>
        <taxon>Magnoliopsida</taxon>
        <taxon>eudicotyledons</taxon>
        <taxon>Gunneridae</taxon>
        <taxon>Pentapetalae</taxon>
        <taxon>rosids</taxon>
        <taxon>fabids</taxon>
        <taxon>Fabales</taxon>
        <taxon>Fabaceae</taxon>
        <taxon>Papilionoideae</taxon>
        <taxon>50 kb inversion clade</taxon>
        <taxon>NPAAA clade</taxon>
        <taxon>indigoferoid/millettioid clade</taxon>
        <taxon>Phaseoleae</taxon>
        <taxon>Mucuna</taxon>
    </lineage>
</organism>
<dbReference type="FunFam" id="2.160.10.10:FF:000012">
    <property type="entry name" value="Carnitine operon protein CaiE"/>
    <property type="match status" value="1"/>
</dbReference>
<sequence length="436" mass="47216">MGTLGRAIYSVGFWIRETGQAIDRLGSRLQGGYYFQEQLSRHRTLMNIFDKAPVVDKDVFVAPSASVVGDVQVGRGSSIWYGCVLRGDVNSIRVGTGTNIQDNSLVHVAKSNLSGKVLPTIIGDNVTVGHSAVIHGCTIQDEAFVGMGAILLDGVVVEKNAMVAAGALVRQNTRIPSGEVWAGNPATYLRKLTSEEIAFISQSATNYTNLAQVHAAENSKSFDEIEFEKVLRKKFARKDEEYDSMLGVVRDVNSIRVGTGTNIQDNSLVHVAKSNLSGKVLPTVIGDNVTVGHSAVLHGCTVEDEAFVGMGAILLDGVIVEKNAMVAAGALVRQNTRIPSGEVWAGNPATFLRKLTSEEIAFISQSATNYTNLAQVHAAENSKSFDEIEFEKVLRKKFARKDEEYDSMLGVVREIPPELILPDNVLPDKAEKALKK</sequence>
<dbReference type="CDD" id="cd04645">
    <property type="entry name" value="LbH_gamma_CA_like"/>
    <property type="match status" value="2"/>
</dbReference>
<comment type="similarity">
    <text evidence="1">Belongs to the gamma-class carbonic anhydrase family.</text>
</comment>
<dbReference type="InterPro" id="IPR047324">
    <property type="entry name" value="LbH_gamma_CA-like"/>
</dbReference>
<reference evidence="3" key="1">
    <citation type="submission" date="2018-05" db="EMBL/GenBank/DDBJ databases">
        <title>Draft genome of Mucuna pruriens seed.</title>
        <authorList>
            <person name="Nnadi N.E."/>
            <person name="Vos R."/>
            <person name="Hasami M.H."/>
            <person name="Devisetty U.K."/>
            <person name="Aguiy J.C."/>
        </authorList>
    </citation>
    <scope>NUCLEOTIDE SEQUENCE [LARGE SCALE GENOMIC DNA]</scope>
    <source>
        <strain evidence="3">JCA_2017</strain>
    </source>
</reference>
<dbReference type="Proteomes" id="UP000257109">
    <property type="component" value="Unassembled WGS sequence"/>
</dbReference>
<dbReference type="GO" id="GO:0009853">
    <property type="term" value="P:photorespiration"/>
    <property type="evidence" value="ECO:0007669"/>
    <property type="project" value="UniProtKB-ARBA"/>
</dbReference>
<gene>
    <name evidence="3" type="primary">GAMMACA1</name>
    <name evidence="3" type="ORF">CR513_44266</name>
</gene>
<dbReference type="SUPFAM" id="SSF51161">
    <property type="entry name" value="Trimeric LpxA-like enzymes"/>
    <property type="match status" value="2"/>
</dbReference>
<dbReference type="PANTHER" id="PTHR13061">
    <property type="entry name" value="DYNACTIN SUBUNIT P25"/>
    <property type="match status" value="1"/>
</dbReference>
<comment type="caution">
    <text evidence="3">The sequence shown here is derived from an EMBL/GenBank/DDBJ whole genome shotgun (WGS) entry which is preliminary data.</text>
</comment>